<evidence type="ECO:0000313" key="4">
    <source>
        <dbReference type="EMBL" id="RKP17260.1"/>
    </source>
</evidence>
<reference evidence="6" key="2">
    <citation type="journal article" date="2018" name="Nat. Microbiol.">
        <title>Leveraging single-cell genomics to expand the fungal tree of life.</title>
        <authorList>
            <person name="Ahrendt S.R."/>
            <person name="Quandt C.A."/>
            <person name="Ciobanu D."/>
            <person name="Clum A."/>
            <person name="Salamov A."/>
            <person name="Andreopoulos B."/>
            <person name="Cheng J.F."/>
            <person name="Woyke T."/>
            <person name="Pelin A."/>
            <person name="Henrissat B."/>
            <person name="Reynolds N.K."/>
            <person name="Benny G.L."/>
            <person name="Smith M.E."/>
            <person name="James T.Y."/>
            <person name="Grigoriev I.V."/>
        </authorList>
    </citation>
    <scope>NUCLEOTIDE SEQUENCE [LARGE SCALE GENOMIC DNA]</scope>
    <source>
        <strain evidence="6">CSF55</strain>
    </source>
</reference>
<name>A0A075B0A8_ROZAC</name>
<evidence type="ECO:0000256" key="1">
    <source>
        <dbReference type="SAM" id="Coils"/>
    </source>
</evidence>
<protein>
    <recommendedName>
        <fullName evidence="2">Cilia- and flagella-associated protein 69 ARM repeats domain-containing protein</fullName>
    </recommendedName>
</protein>
<sequence length="433" mass="49334">MILNLLCYKNENLIIDLVDNGTINMVINQVDALCKIYDQWKPIHYQYTYNLFTLLCEASQNSISCTGYPKERVIELLLIILGCHLELLDPSQALILCDFAIGLSNITLDLYDKKDPDEHEFYGPGSVPRDVYNLPGYVLDSKFIDILPKSQYFTLENNSKVLMLLSLVLEKDPSKSTQLGSCEMFRHVVKFLGFRGLNENETETVLIPAIDTLWSACMDNEVNGIRFLEFNGMSLLLDAIEDCTFIVQRHACGCLLDLLYSQTAINHVLQWRSRTSLNRNVLHLLTDLWVLSESKTRLNNLAVAKMVLARNASLNVKDFEKDSKVIDELLDDLRIGPLKLMELADAHQKAVLYNISHFFDLKLGEAWLECERELALDGVRPVSPDLKCLDQAKAMINREAAELVEEIESININEQNRNKMEEGSFYATVLERA</sequence>
<dbReference type="OrthoDB" id="191673at2759"/>
<dbReference type="STRING" id="988480.A0A075B0A8"/>
<dbReference type="InterPro" id="IPR011989">
    <property type="entry name" value="ARM-like"/>
</dbReference>
<dbReference type="InterPro" id="IPR016024">
    <property type="entry name" value="ARM-type_fold"/>
</dbReference>
<dbReference type="PANTHER" id="PTHR14716">
    <property type="entry name" value="CILIA- AND FLAGELLA-ASSOCIATED PROTEIN 69"/>
    <property type="match status" value="1"/>
</dbReference>
<dbReference type="SUPFAM" id="SSF48371">
    <property type="entry name" value="ARM repeat"/>
    <property type="match status" value="2"/>
</dbReference>
<reference evidence="3 5" key="1">
    <citation type="journal article" date="2013" name="Curr. Biol.">
        <title>Shared signatures of parasitism and phylogenomics unite Cryptomycota and microsporidia.</title>
        <authorList>
            <person name="James T.Y."/>
            <person name="Pelin A."/>
            <person name="Bonen L."/>
            <person name="Ahrendt S."/>
            <person name="Sain D."/>
            <person name="Corradi N."/>
            <person name="Stajich J.E."/>
        </authorList>
    </citation>
    <scope>NUCLEOTIDE SEQUENCE [LARGE SCALE GENOMIC DNA]</scope>
    <source>
        <strain evidence="3">CSF55</strain>
        <strain evidence="3">CSF55</strain>
    </source>
</reference>
<dbReference type="Pfam" id="PF21049">
    <property type="entry name" value="CFA69_ARM_rpt"/>
    <property type="match status" value="1"/>
</dbReference>
<evidence type="ECO:0000259" key="2">
    <source>
        <dbReference type="Pfam" id="PF21049"/>
    </source>
</evidence>
<gene>
    <name evidence="3" type="ORF">O9G_001837</name>
    <name evidence="4" type="ORF">ROZALSC1DRAFT_30912</name>
</gene>
<evidence type="ECO:0000313" key="6">
    <source>
        <dbReference type="Proteomes" id="UP000281549"/>
    </source>
</evidence>
<proteinExistence type="predicted"/>
<reference evidence="4" key="3">
    <citation type="submission" date="2018-08" db="EMBL/GenBank/DDBJ databases">
        <title>Leveraging single-cell genomics to expand the Fungal Tree of Life.</title>
        <authorList>
            <consortium name="DOE Joint Genome Institute"/>
            <person name="Ahrendt S.R."/>
            <person name="Quandt C.A."/>
            <person name="Ciobanu D."/>
            <person name="Clum A."/>
            <person name="Salamov A."/>
            <person name="Andreopoulos B."/>
            <person name="Cheng J.-F."/>
            <person name="Woyke T."/>
            <person name="Pelin A."/>
            <person name="Henrissat B."/>
            <person name="Reynolds N."/>
            <person name="Benny G.L."/>
            <person name="Smith M.E."/>
            <person name="James T.Y."/>
            <person name="Grigoriev I.V."/>
        </authorList>
    </citation>
    <scope>NUCLEOTIDE SEQUENCE</scope>
    <source>
        <strain evidence="4">CSF55</strain>
    </source>
</reference>
<dbReference type="EMBL" id="KE560971">
    <property type="protein sequence ID" value="EPZ34224.1"/>
    <property type="molecule type" value="Genomic_DNA"/>
</dbReference>
<dbReference type="HOGENOM" id="CLU_633340_0_0_1"/>
<dbReference type="InterPro" id="IPR048732">
    <property type="entry name" value="CFA69"/>
</dbReference>
<dbReference type="GO" id="GO:0097730">
    <property type="term" value="C:non-motile cilium"/>
    <property type="evidence" value="ECO:0007669"/>
    <property type="project" value="TreeGrafter"/>
</dbReference>
<dbReference type="AlphaFoldDB" id="A0A075B0A8"/>
<evidence type="ECO:0000313" key="3">
    <source>
        <dbReference type="EMBL" id="EPZ34224.1"/>
    </source>
</evidence>
<dbReference type="InterPro" id="IPR048733">
    <property type="entry name" value="CFA69_ARM_dom"/>
</dbReference>
<accession>A0A075B0A8</accession>
<keyword evidence="5" id="KW-1185">Reference proteome</keyword>
<feature type="coiled-coil region" evidence="1">
    <location>
        <begin position="386"/>
        <end position="413"/>
    </location>
</feature>
<evidence type="ECO:0000313" key="5">
    <source>
        <dbReference type="Proteomes" id="UP000030755"/>
    </source>
</evidence>
<dbReference type="PANTHER" id="PTHR14716:SF0">
    <property type="entry name" value="CILIA- AND FLAGELLA-ASSOCIATED PROTEIN 69"/>
    <property type="match status" value="1"/>
</dbReference>
<dbReference type="Proteomes" id="UP000030755">
    <property type="component" value="Unassembled WGS sequence"/>
</dbReference>
<keyword evidence="1" id="KW-0175">Coiled coil</keyword>
<dbReference type="EMBL" id="ML005938">
    <property type="protein sequence ID" value="RKP17260.1"/>
    <property type="molecule type" value="Genomic_DNA"/>
</dbReference>
<dbReference type="Gene3D" id="1.25.10.10">
    <property type="entry name" value="Leucine-rich Repeat Variant"/>
    <property type="match status" value="1"/>
</dbReference>
<dbReference type="Proteomes" id="UP000281549">
    <property type="component" value="Unassembled WGS sequence"/>
</dbReference>
<feature type="domain" description="Cilia- and flagella-associated protein 69 ARM repeats" evidence="2">
    <location>
        <begin position="151"/>
        <end position="298"/>
    </location>
</feature>
<dbReference type="GO" id="GO:1902093">
    <property type="term" value="P:positive regulation of flagellated sperm motility"/>
    <property type="evidence" value="ECO:0007669"/>
    <property type="project" value="TreeGrafter"/>
</dbReference>
<organism evidence="3 5">
    <name type="scientific">Rozella allomycis (strain CSF55)</name>
    <dbReference type="NCBI Taxonomy" id="988480"/>
    <lineage>
        <taxon>Eukaryota</taxon>
        <taxon>Fungi</taxon>
        <taxon>Fungi incertae sedis</taxon>
        <taxon>Cryptomycota</taxon>
        <taxon>Cryptomycota incertae sedis</taxon>
        <taxon>Rozella</taxon>
    </lineage>
</organism>